<sequence>MAAGRSTEGTNNGAETADDVVDKQGAVQLVYRPQSADTLVGLRVRERIKRIGLLLRGVFLALWVGHWLVSAVGRGSIDVVSTVLFLFVALVVWGYPRLQAAQVQRIIGWQGEYRATVSPAGITCRTDHSTLVQNWSAFQGYRETAGHFVLLSRDPNIMCLDVLPKRGAHEAGDLDRLRAILDQHISRV</sequence>
<feature type="transmembrane region" description="Helical" evidence="1">
    <location>
        <begin position="51"/>
        <end position="69"/>
    </location>
</feature>
<protein>
    <submittedName>
        <fullName evidence="2">YcxB family protein</fullName>
    </submittedName>
</protein>
<organism evidence="2">
    <name type="scientific">Streptomyces sp. NBC_00049</name>
    <dbReference type="NCBI Taxonomy" id="2903617"/>
    <lineage>
        <taxon>Bacteria</taxon>
        <taxon>Bacillati</taxon>
        <taxon>Actinomycetota</taxon>
        <taxon>Actinomycetes</taxon>
        <taxon>Kitasatosporales</taxon>
        <taxon>Streptomycetaceae</taxon>
        <taxon>Streptomyces</taxon>
    </lineage>
</organism>
<evidence type="ECO:0000256" key="1">
    <source>
        <dbReference type="SAM" id="Phobius"/>
    </source>
</evidence>
<keyword evidence="1" id="KW-1133">Transmembrane helix</keyword>
<evidence type="ECO:0000313" key="2">
    <source>
        <dbReference type="EMBL" id="WTU72069.1"/>
    </source>
</evidence>
<keyword evidence="1" id="KW-0812">Transmembrane</keyword>
<feature type="transmembrane region" description="Helical" evidence="1">
    <location>
        <begin position="75"/>
        <end position="95"/>
    </location>
</feature>
<name>A0AAU2JH67_9ACTN</name>
<accession>A0AAU2JH67</accession>
<proteinExistence type="predicted"/>
<reference evidence="2" key="1">
    <citation type="submission" date="2022-10" db="EMBL/GenBank/DDBJ databases">
        <title>The complete genomes of actinobacterial strains from the NBC collection.</title>
        <authorList>
            <person name="Joergensen T.S."/>
            <person name="Alvarez Arevalo M."/>
            <person name="Sterndorff E.B."/>
            <person name="Faurdal D."/>
            <person name="Vuksanovic O."/>
            <person name="Mourched A.-S."/>
            <person name="Charusanti P."/>
            <person name="Shaw S."/>
            <person name="Blin K."/>
            <person name="Weber T."/>
        </authorList>
    </citation>
    <scope>NUCLEOTIDE SEQUENCE</scope>
    <source>
        <strain evidence="2">NBC_00049</strain>
    </source>
</reference>
<keyword evidence="1" id="KW-0472">Membrane</keyword>
<dbReference type="EMBL" id="CP108264">
    <property type="protein sequence ID" value="WTU72069.1"/>
    <property type="molecule type" value="Genomic_DNA"/>
</dbReference>
<dbReference type="AlphaFoldDB" id="A0AAU2JH67"/>
<gene>
    <name evidence="2" type="ORF">OG327_01280</name>
</gene>